<dbReference type="RefSeq" id="WP_136137598.1">
    <property type="nucleotide sequence ID" value="NZ_SDGV01000023.1"/>
</dbReference>
<comment type="caution">
    <text evidence="4">The sequence shown here is derived from an EMBL/GenBank/DDBJ whole genome shotgun (WGS) entry which is preliminary data.</text>
</comment>
<dbReference type="Pfam" id="PF13280">
    <property type="entry name" value="WYL"/>
    <property type="match status" value="1"/>
</dbReference>
<dbReference type="Proteomes" id="UP000310506">
    <property type="component" value="Unassembled WGS sequence"/>
</dbReference>
<keyword evidence="1" id="KW-0805">Transcription regulation</keyword>
<keyword evidence="5" id="KW-1185">Reference proteome</keyword>
<proteinExistence type="predicted"/>
<reference evidence="4 5" key="1">
    <citation type="submission" date="2019-01" db="EMBL/GenBank/DDBJ databases">
        <title>Vagococcus silagei sp. nov. isolated from brewer's grain.</title>
        <authorList>
            <person name="Guu J.-R."/>
        </authorList>
    </citation>
    <scope>NUCLEOTIDE SEQUENCE [LARGE SCALE GENOMIC DNA]</scope>
    <source>
        <strain evidence="4 5">2B-2</strain>
    </source>
</reference>
<dbReference type="PANTHER" id="PTHR34580:SF1">
    <property type="entry name" value="PROTEIN PAFC"/>
    <property type="match status" value="1"/>
</dbReference>
<dbReference type="PANTHER" id="PTHR34580">
    <property type="match status" value="1"/>
</dbReference>
<dbReference type="Pfam" id="PF25583">
    <property type="entry name" value="WCX"/>
    <property type="match status" value="1"/>
</dbReference>
<name>A0A4S3B4F0_9ENTE</name>
<sequence length="307" mass="36180">MKIERLMFILIALLSKKFIKAKEIAEIYQVSTRTIYRDIDTLSLAGIPIYSQQGTDGGFYIDENYKLNSLLFSEAEKKLIYDFSRSLSKSVKRPQLKELQHKMSTFMTSNEKPSPYFFDFTQWSTKDQKLNLLDKAIDQCNIVHFDYTDYKGHDTRRFVEPINLVCKGNVWYLYGFCLLREDTRLFRMSRIQNLEVIDDKFISENHLFMSQDLLDDFFADLVASVEMVHVCLSFKKEVKSRVFDVFSEEVILDEENYLVVSREFAKEPWLIELILSFGSGVKVISPAWLREEIRNEAQKIIDQYDIM</sequence>
<evidence type="ECO:0000313" key="4">
    <source>
        <dbReference type="EMBL" id="THB60483.1"/>
    </source>
</evidence>
<evidence type="ECO:0000259" key="3">
    <source>
        <dbReference type="PROSITE" id="PS51000"/>
    </source>
</evidence>
<dbReference type="InterPro" id="IPR013196">
    <property type="entry name" value="HTH_11"/>
</dbReference>
<evidence type="ECO:0000256" key="2">
    <source>
        <dbReference type="ARBA" id="ARBA00023163"/>
    </source>
</evidence>
<dbReference type="OrthoDB" id="9815009at2"/>
<dbReference type="PROSITE" id="PS52050">
    <property type="entry name" value="WYL"/>
    <property type="match status" value="1"/>
</dbReference>
<dbReference type="InterPro" id="IPR001034">
    <property type="entry name" value="DeoR_HTH"/>
</dbReference>
<dbReference type="GO" id="GO:0003700">
    <property type="term" value="F:DNA-binding transcription factor activity"/>
    <property type="evidence" value="ECO:0007669"/>
    <property type="project" value="InterPro"/>
</dbReference>
<organism evidence="4 5">
    <name type="scientific">Vagococcus silagei</name>
    <dbReference type="NCBI Taxonomy" id="2508885"/>
    <lineage>
        <taxon>Bacteria</taxon>
        <taxon>Bacillati</taxon>
        <taxon>Bacillota</taxon>
        <taxon>Bacilli</taxon>
        <taxon>Lactobacillales</taxon>
        <taxon>Enterococcaceae</taxon>
        <taxon>Vagococcus</taxon>
    </lineage>
</organism>
<evidence type="ECO:0000256" key="1">
    <source>
        <dbReference type="ARBA" id="ARBA00023015"/>
    </source>
</evidence>
<dbReference type="InterPro" id="IPR036388">
    <property type="entry name" value="WH-like_DNA-bd_sf"/>
</dbReference>
<dbReference type="InterPro" id="IPR036390">
    <property type="entry name" value="WH_DNA-bd_sf"/>
</dbReference>
<dbReference type="Pfam" id="PF08279">
    <property type="entry name" value="HTH_11"/>
    <property type="match status" value="1"/>
</dbReference>
<feature type="domain" description="HTH deoR-type" evidence="3">
    <location>
        <begin position="2"/>
        <end position="57"/>
    </location>
</feature>
<dbReference type="AlphaFoldDB" id="A0A4S3B4F0"/>
<protein>
    <submittedName>
        <fullName evidence="4">YafY family transcriptional regulator</fullName>
    </submittedName>
</protein>
<dbReference type="Gene3D" id="1.10.10.10">
    <property type="entry name" value="Winged helix-like DNA-binding domain superfamily/Winged helix DNA-binding domain"/>
    <property type="match status" value="1"/>
</dbReference>
<dbReference type="InterPro" id="IPR028349">
    <property type="entry name" value="PafC-like"/>
</dbReference>
<dbReference type="EMBL" id="SDGV01000023">
    <property type="protein sequence ID" value="THB60483.1"/>
    <property type="molecule type" value="Genomic_DNA"/>
</dbReference>
<dbReference type="InterPro" id="IPR026881">
    <property type="entry name" value="WYL_dom"/>
</dbReference>
<gene>
    <name evidence="4" type="ORF">ESZ54_10415</name>
</gene>
<keyword evidence="2" id="KW-0804">Transcription</keyword>
<dbReference type="SUPFAM" id="SSF46785">
    <property type="entry name" value="Winged helix' DNA-binding domain"/>
    <property type="match status" value="1"/>
</dbReference>
<dbReference type="PROSITE" id="PS51000">
    <property type="entry name" value="HTH_DEOR_2"/>
    <property type="match status" value="1"/>
</dbReference>
<dbReference type="InterPro" id="IPR051534">
    <property type="entry name" value="CBASS_pafABC_assoc_protein"/>
</dbReference>
<dbReference type="InterPro" id="IPR057727">
    <property type="entry name" value="WCX_dom"/>
</dbReference>
<accession>A0A4S3B4F0</accession>
<dbReference type="PIRSF" id="PIRSF016838">
    <property type="entry name" value="PafC"/>
    <property type="match status" value="1"/>
</dbReference>
<evidence type="ECO:0000313" key="5">
    <source>
        <dbReference type="Proteomes" id="UP000310506"/>
    </source>
</evidence>